<dbReference type="InParanoid" id="G4TUR2"/>
<evidence type="ECO:0000259" key="5">
    <source>
        <dbReference type="PROSITE" id="PS50404"/>
    </source>
</evidence>
<dbReference type="OMA" id="DVQMSFP"/>
<dbReference type="FunFam" id="3.40.30.10:FF:000156">
    <property type="entry name" value="Glutathione S-transferase 1"/>
    <property type="match status" value="1"/>
</dbReference>
<keyword evidence="7" id="KW-1185">Reference proteome</keyword>
<dbReference type="PANTHER" id="PTHR44051:SF9">
    <property type="entry name" value="GLUTATHIONE S-TRANSFERASE 1"/>
    <property type="match status" value="1"/>
</dbReference>
<comment type="catalytic activity">
    <reaction evidence="4">
        <text>RX + glutathione = an S-substituted glutathione + a halide anion + H(+)</text>
        <dbReference type="Rhea" id="RHEA:16437"/>
        <dbReference type="ChEBI" id="CHEBI:15378"/>
        <dbReference type="ChEBI" id="CHEBI:16042"/>
        <dbReference type="ChEBI" id="CHEBI:17792"/>
        <dbReference type="ChEBI" id="CHEBI:57925"/>
        <dbReference type="ChEBI" id="CHEBI:90779"/>
        <dbReference type="EC" id="2.5.1.18"/>
    </reaction>
</comment>
<dbReference type="InterPro" id="IPR036249">
    <property type="entry name" value="Thioredoxin-like_sf"/>
</dbReference>
<evidence type="ECO:0000256" key="1">
    <source>
        <dbReference type="ARBA" id="ARBA00007409"/>
    </source>
</evidence>
<dbReference type="GO" id="GO:0005737">
    <property type="term" value="C:cytoplasm"/>
    <property type="evidence" value="ECO:0007669"/>
    <property type="project" value="UniProtKB-ARBA"/>
</dbReference>
<feature type="domain" description="GST N-terminal" evidence="5">
    <location>
        <begin position="2"/>
        <end position="89"/>
    </location>
</feature>
<dbReference type="Gene3D" id="1.20.1050.10">
    <property type="match status" value="1"/>
</dbReference>
<dbReference type="FunCoup" id="G4TUR2">
    <property type="interactions" value="273"/>
</dbReference>
<comment type="caution">
    <text evidence="6">The sequence shown here is derived from an EMBL/GenBank/DDBJ whole genome shotgun (WGS) entry which is preliminary data.</text>
</comment>
<evidence type="ECO:0000256" key="3">
    <source>
        <dbReference type="ARBA" id="ARBA00022679"/>
    </source>
</evidence>
<dbReference type="PROSITE" id="PS50404">
    <property type="entry name" value="GST_NTER"/>
    <property type="match status" value="1"/>
</dbReference>
<accession>G4TUR2</accession>
<dbReference type="SUPFAM" id="SSF47616">
    <property type="entry name" value="GST C-terminal domain-like"/>
    <property type="match status" value="1"/>
</dbReference>
<dbReference type="PANTHER" id="PTHR44051">
    <property type="entry name" value="GLUTATHIONE S-TRANSFERASE-RELATED"/>
    <property type="match status" value="1"/>
</dbReference>
<dbReference type="InterPro" id="IPR040079">
    <property type="entry name" value="Glutathione_S-Trfase"/>
</dbReference>
<dbReference type="EMBL" id="CAFZ01000391">
    <property type="protein sequence ID" value="CCA75055.1"/>
    <property type="molecule type" value="Genomic_DNA"/>
</dbReference>
<dbReference type="InterPro" id="IPR036282">
    <property type="entry name" value="Glutathione-S-Trfase_C_sf"/>
</dbReference>
<sequence length="238" mass="26640">MSTGIVLHHLVDSRSQRVLWLLASPLSGEELQIPYTLKIYQRTPTKQAPPELAQVHPLGKSPVITDGDLVVAESGAIVEYLLQKYGNGRFQPPSEGLVKNIYYTHYAEGTLQNLLSNWRIYGMIGERAPWPLTYLSRIIMSKAQHAVLLPTIEASTAMVEKDLEESKTIWFAGGSEPTSADFMMLLPLEILPRAMGERIPKKIKEWVDAAHRRPAYQRALKAGGEYAYAKLLPEASEQ</sequence>
<reference evidence="6 7" key="1">
    <citation type="journal article" date="2011" name="PLoS Pathog.">
        <title>Endophytic Life Strategies Decoded by Genome and Transcriptome Analyses of the Mutualistic Root Symbiont Piriformospora indica.</title>
        <authorList>
            <person name="Zuccaro A."/>
            <person name="Lahrmann U."/>
            <person name="Guldener U."/>
            <person name="Langen G."/>
            <person name="Pfiffi S."/>
            <person name="Biedenkopf D."/>
            <person name="Wong P."/>
            <person name="Samans B."/>
            <person name="Grimm C."/>
            <person name="Basiewicz M."/>
            <person name="Murat C."/>
            <person name="Martin F."/>
            <person name="Kogel K.H."/>
        </authorList>
    </citation>
    <scope>NUCLEOTIDE SEQUENCE [LARGE SCALE GENOMIC DNA]</scope>
    <source>
        <strain evidence="6 7">DSM 11827</strain>
    </source>
</reference>
<dbReference type="SFLD" id="SFLDG00358">
    <property type="entry name" value="Main_(cytGST)"/>
    <property type="match status" value="1"/>
</dbReference>
<dbReference type="GO" id="GO:0004364">
    <property type="term" value="F:glutathione transferase activity"/>
    <property type="evidence" value="ECO:0007669"/>
    <property type="project" value="UniProtKB-EC"/>
</dbReference>
<evidence type="ECO:0000313" key="6">
    <source>
        <dbReference type="EMBL" id="CCA75055.1"/>
    </source>
</evidence>
<dbReference type="Proteomes" id="UP000007148">
    <property type="component" value="Unassembled WGS sequence"/>
</dbReference>
<organism evidence="6 7">
    <name type="scientific">Serendipita indica (strain DSM 11827)</name>
    <name type="common">Root endophyte fungus</name>
    <name type="synonym">Piriformospora indica</name>
    <dbReference type="NCBI Taxonomy" id="1109443"/>
    <lineage>
        <taxon>Eukaryota</taxon>
        <taxon>Fungi</taxon>
        <taxon>Dikarya</taxon>
        <taxon>Basidiomycota</taxon>
        <taxon>Agaricomycotina</taxon>
        <taxon>Agaricomycetes</taxon>
        <taxon>Sebacinales</taxon>
        <taxon>Serendipitaceae</taxon>
        <taxon>Serendipita</taxon>
    </lineage>
</organism>
<dbReference type="CDD" id="cd03046">
    <property type="entry name" value="GST_N_GTT1_like"/>
    <property type="match status" value="1"/>
</dbReference>
<dbReference type="InterPro" id="IPR004045">
    <property type="entry name" value="Glutathione_S-Trfase_N"/>
</dbReference>
<evidence type="ECO:0000256" key="4">
    <source>
        <dbReference type="ARBA" id="ARBA00047960"/>
    </source>
</evidence>
<dbReference type="OrthoDB" id="2098326at2759"/>
<comment type="similarity">
    <text evidence="1">Belongs to the GST superfamily.</text>
</comment>
<protein>
    <recommendedName>
        <fullName evidence="2">glutathione transferase</fullName>
        <ecNumber evidence="2">2.5.1.18</ecNumber>
    </recommendedName>
</protein>
<dbReference type="STRING" id="1109443.G4TUR2"/>
<dbReference type="Gene3D" id="3.40.30.10">
    <property type="entry name" value="Glutaredoxin"/>
    <property type="match status" value="1"/>
</dbReference>
<dbReference type="EC" id="2.5.1.18" evidence="2"/>
<dbReference type="SFLD" id="SFLDS00019">
    <property type="entry name" value="Glutathione_Transferase_(cytos"/>
    <property type="match status" value="1"/>
</dbReference>
<dbReference type="SUPFAM" id="SSF52833">
    <property type="entry name" value="Thioredoxin-like"/>
    <property type="match status" value="1"/>
</dbReference>
<dbReference type="AlphaFoldDB" id="G4TUR2"/>
<evidence type="ECO:0000256" key="2">
    <source>
        <dbReference type="ARBA" id="ARBA00012452"/>
    </source>
</evidence>
<dbReference type="Pfam" id="PF02798">
    <property type="entry name" value="GST_N"/>
    <property type="match status" value="1"/>
</dbReference>
<dbReference type="GO" id="GO:0004602">
    <property type="term" value="F:glutathione peroxidase activity"/>
    <property type="evidence" value="ECO:0007669"/>
    <property type="project" value="UniProtKB-ARBA"/>
</dbReference>
<dbReference type="HOGENOM" id="CLU_011226_15_5_1"/>
<proteinExistence type="inferred from homology"/>
<keyword evidence="3 6" id="KW-0808">Transferase</keyword>
<name>G4TUR2_SERID</name>
<evidence type="ECO:0000313" key="7">
    <source>
        <dbReference type="Proteomes" id="UP000007148"/>
    </source>
</evidence>
<dbReference type="eggNOG" id="KOG0867">
    <property type="taxonomic scope" value="Eukaryota"/>
</dbReference>
<gene>
    <name evidence="6" type="ORF">PIIN_09040</name>
</gene>